<evidence type="ECO:0000313" key="2">
    <source>
        <dbReference type="EMBL" id="MFD0917813.1"/>
    </source>
</evidence>
<evidence type="ECO:0000259" key="1">
    <source>
        <dbReference type="Pfam" id="PF02036"/>
    </source>
</evidence>
<dbReference type="InterPro" id="IPR003033">
    <property type="entry name" value="SCP2_sterol-bd_dom"/>
</dbReference>
<organism evidence="2 3">
    <name type="scientific">Pseudahrensia aquimaris</name>
    <dbReference type="NCBI Taxonomy" id="744461"/>
    <lineage>
        <taxon>Bacteria</taxon>
        <taxon>Pseudomonadati</taxon>
        <taxon>Pseudomonadota</taxon>
        <taxon>Alphaproteobacteria</taxon>
        <taxon>Hyphomicrobiales</taxon>
        <taxon>Ahrensiaceae</taxon>
        <taxon>Pseudahrensia</taxon>
    </lineage>
</organism>
<dbReference type="EMBL" id="JBHTJV010000025">
    <property type="protein sequence ID" value="MFD0917813.1"/>
    <property type="molecule type" value="Genomic_DNA"/>
</dbReference>
<proteinExistence type="predicted"/>
<comment type="caution">
    <text evidence="2">The sequence shown here is derived from an EMBL/GenBank/DDBJ whole genome shotgun (WGS) entry which is preliminary data.</text>
</comment>
<dbReference type="RefSeq" id="WP_377213662.1">
    <property type="nucleotide sequence ID" value="NZ_JBHTJV010000025.1"/>
</dbReference>
<accession>A0ABW3FJ57</accession>
<reference evidence="3" key="1">
    <citation type="journal article" date="2019" name="Int. J. Syst. Evol. Microbiol.">
        <title>The Global Catalogue of Microorganisms (GCM) 10K type strain sequencing project: providing services to taxonomists for standard genome sequencing and annotation.</title>
        <authorList>
            <consortium name="The Broad Institute Genomics Platform"/>
            <consortium name="The Broad Institute Genome Sequencing Center for Infectious Disease"/>
            <person name="Wu L."/>
            <person name="Ma J."/>
        </authorList>
    </citation>
    <scope>NUCLEOTIDE SEQUENCE [LARGE SCALE GENOMIC DNA]</scope>
    <source>
        <strain evidence="3">CCUG 60023</strain>
    </source>
</reference>
<dbReference type="SUPFAM" id="SSF55718">
    <property type="entry name" value="SCP-like"/>
    <property type="match status" value="1"/>
</dbReference>
<evidence type="ECO:0000313" key="3">
    <source>
        <dbReference type="Proteomes" id="UP001597101"/>
    </source>
</evidence>
<keyword evidence="3" id="KW-1185">Reference proteome</keyword>
<feature type="domain" description="SCP2" evidence="1">
    <location>
        <begin position="24"/>
        <end position="113"/>
    </location>
</feature>
<dbReference type="Proteomes" id="UP001597101">
    <property type="component" value="Unassembled WGS sequence"/>
</dbReference>
<dbReference type="InterPro" id="IPR036527">
    <property type="entry name" value="SCP2_sterol-bd_dom_sf"/>
</dbReference>
<gene>
    <name evidence="2" type="ORF">ACFQ14_15520</name>
</gene>
<protein>
    <submittedName>
        <fullName evidence="2">SCP2 sterol-binding domain-containing protein</fullName>
    </submittedName>
</protein>
<name>A0ABW3FJ57_9HYPH</name>
<dbReference type="Gene3D" id="3.30.1050.10">
    <property type="entry name" value="SCP2 sterol-binding domain"/>
    <property type="match status" value="1"/>
</dbReference>
<sequence length="122" mass="13690">MDQPAKQMQDPTIQQIIDAMPERFDPHAADGVDAVLQFNLTGEEARNFYAIIKDGACTLKIGQHGSPTMSMKMSAQTYVDMVMGRITGQEAFFRRKLTYRGPINLAIRIHRFFRPPETAASA</sequence>
<dbReference type="Pfam" id="PF02036">
    <property type="entry name" value="SCP2"/>
    <property type="match status" value="1"/>
</dbReference>